<sequence>MSGIDSKLFTQHEHALEQDHGECPQCAHQLVLKHSKRGPFVGCSHYPECDYTQPLHASDTAIKQVLEGTECPECSLPLALKQGRYGLFVGCTGFPECHHTEQLDETPDTECICPVCHEGHLIERKSRFGKTFYACNSYPKCQFAVNHKPKEGTCEECGFDLLMERKMAAGQKLQCADKKCGKFQSP</sequence>
<gene>
    <name evidence="2" type="ORF">NAF29_00040</name>
</gene>
<feature type="domain" description="DNA topoisomerase type IA zn finger" evidence="1">
    <location>
        <begin position="21"/>
        <end position="56"/>
    </location>
</feature>
<feature type="domain" description="DNA topoisomerase type IA zn finger" evidence="1">
    <location>
        <begin position="69"/>
        <end position="105"/>
    </location>
</feature>
<dbReference type="PANTHER" id="PTHR42785">
    <property type="entry name" value="DNA TOPOISOMERASE, TYPE IA, CORE"/>
    <property type="match status" value="1"/>
</dbReference>
<evidence type="ECO:0000313" key="3">
    <source>
        <dbReference type="Proteomes" id="UP001165393"/>
    </source>
</evidence>
<dbReference type="SUPFAM" id="SSF57783">
    <property type="entry name" value="Zinc beta-ribbon"/>
    <property type="match status" value="2"/>
</dbReference>
<dbReference type="EMBL" id="JAMQGP010000001">
    <property type="protein sequence ID" value="MCM2678059.1"/>
    <property type="molecule type" value="Genomic_DNA"/>
</dbReference>
<keyword evidence="3" id="KW-1185">Reference proteome</keyword>
<comment type="caution">
    <text evidence="2">The sequence shown here is derived from an EMBL/GenBank/DDBJ whole genome shotgun (WGS) entry which is preliminary data.</text>
</comment>
<feature type="domain" description="DNA topoisomerase type IA zn finger" evidence="1">
    <location>
        <begin position="112"/>
        <end position="150"/>
    </location>
</feature>
<feature type="domain" description="DNA topoisomerase type IA zn finger" evidence="1">
    <location>
        <begin position="152"/>
        <end position="169"/>
    </location>
</feature>
<dbReference type="InterPro" id="IPR000380">
    <property type="entry name" value="Topo_IA"/>
</dbReference>
<keyword evidence="2" id="KW-0238">DNA-binding</keyword>
<dbReference type="Pfam" id="PF01396">
    <property type="entry name" value="Zn_ribbon_Top1"/>
    <property type="match status" value="4"/>
</dbReference>
<protein>
    <submittedName>
        <fullName evidence="2">Topoisomerase DNA-binding C4 zinc finger domain-containing protein</fullName>
    </submittedName>
</protein>
<dbReference type="GO" id="GO:0006265">
    <property type="term" value="P:DNA topological change"/>
    <property type="evidence" value="ECO:0007669"/>
    <property type="project" value="InterPro"/>
</dbReference>
<dbReference type="GO" id="GO:0003917">
    <property type="term" value="F:DNA topoisomerase type I (single strand cut, ATP-independent) activity"/>
    <property type="evidence" value="ECO:0007669"/>
    <property type="project" value="InterPro"/>
</dbReference>
<dbReference type="PANTHER" id="PTHR42785:SF1">
    <property type="entry name" value="DNA TOPOISOMERASE"/>
    <property type="match status" value="1"/>
</dbReference>
<dbReference type="Proteomes" id="UP001165393">
    <property type="component" value="Unassembled WGS sequence"/>
</dbReference>
<name>A0AA41W3L5_9GAMM</name>
<organism evidence="2 3">
    <name type="scientific">Echinimonas agarilytica</name>
    <dbReference type="NCBI Taxonomy" id="1215918"/>
    <lineage>
        <taxon>Bacteria</taxon>
        <taxon>Pseudomonadati</taxon>
        <taxon>Pseudomonadota</taxon>
        <taxon>Gammaproteobacteria</taxon>
        <taxon>Alteromonadales</taxon>
        <taxon>Echinimonadaceae</taxon>
        <taxon>Echinimonas</taxon>
    </lineage>
</organism>
<dbReference type="AlphaFoldDB" id="A0AA41W3L5"/>
<dbReference type="Gene3D" id="3.30.65.10">
    <property type="entry name" value="Bacterial Topoisomerase I, domain 1"/>
    <property type="match status" value="3"/>
</dbReference>
<dbReference type="GO" id="GO:0003677">
    <property type="term" value="F:DNA binding"/>
    <property type="evidence" value="ECO:0007669"/>
    <property type="project" value="UniProtKB-KW"/>
</dbReference>
<evidence type="ECO:0000259" key="1">
    <source>
        <dbReference type="Pfam" id="PF01396"/>
    </source>
</evidence>
<accession>A0AA41W3L5</accession>
<evidence type="ECO:0000313" key="2">
    <source>
        <dbReference type="EMBL" id="MCM2678059.1"/>
    </source>
</evidence>
<dbReference type="InterPro" id="IPR013498">
    <property type="entry name" value="Topo_IA_Znf"/>
</dbReference>
<dbReference type="GO" id="GO:0005694">
    <property type="term" value="C:chromosome"/>
    <property type="evidence" value="ECO:0007669"/>
    <property type="project" value="InterPro"/>
</dbReference>
<dbReference type="RefSeq" id="WP_251259378.1">
    <property type="nucleotide sequence ID" value="NZ_JAMQGP010000001.1"/>
</dbReference>
<reference evidence="2 3" key="1">
    <citation type="journal article" date="2013" name="Antonie Van Leeuwenhoek">
        <title>Echinimonas agarilytica gen. nov., sp. nov., a new gammaproteobacterium isolated from the sea urchin Strongylocentrotus intermedius.</title>
        <authorList>
            <person name="Nedashkovskaya O.I."/>
            <person name="Stenkova A.M."/>
            <person name="Zhukova N.V."/>
            <person name="Van Trappen S."/>
            <person name="Lee J.S."/>
            <person name="Kim S.B."/>
        </authorList>
    </citation>
    <scope>NUCLEOTIDE SEQUENCE [LARGE SCALE GENOMIC DNA]</scope>
    <source>
        <strain evidence="2 3">KMM 6351</strain>
    </source>
</reference>
<proteinExistence type="predicted"/>